<comment type="caution">
    <text evidence="8">The sequence shown here is derived from an EMBL/GenBank/DDBJ whole genome shotgun (WGS) entry which is preliminary data.</text>
</comment>
<dbReference type="PANTHER" id="PTHR45953">
    <property type="entry name" value="IDURONATE 2-SULFATASE"/>
    <property type="match status" value="1"/>
</dbReference>
<evidence type="ECO:0000259" key="7">
    <source>
        <dbReference type="Pfam" id="PF00884"/>
    </source>
</evidence>
<dbReference type="Proteomes" id="UP001300692">
    <property type="component" value="Unassembled WGS sequence"/>
</dbReference>
<dbReference type="InterPro" id="IPR000917">
    <property type="entry name" value="Sulfatase_N"/>
</dbReference>
<dbReference type="RefSeq" id="WP_264140209.1">
    <property type="nucleotide sequence ID" value="NZ_JAOYOD010000001.1"/>
</dbReference>
<evidence type="ECO:0000256" key="5">
    <source>
        <dbReference type="ARBA" id="ARBA00022801"/>
    </source>
</evidence>
<reference evidence="8 9" key="1">
    <citation type="submission" date="2022-10" db="EMBL/GenBank/DDBJ databases">
        <title>Comparative genomics and taxonomic characterization of three novel marine species of genus Reichenbachiella exhibiting antioxidant and polysaccharide degradation activities.</title>
        <authorList>
            <person name="Muhammad N."/>
            <person name="Lee Y.-J."/>
            <person name="Ko J."/>
            <person name="Kim S.-G."/>
        </authorList>
    </citation>
    <scope>NUCLEOTIDE SEQUENCE [LARGE SCALE GENOMIC DNA]</scope>
    <source>
        <strain evidence="8 9">ABR2-5</strain>
    </source>
</reference>
<evidence type="ECO:0000256" key="6">
    <source>
        <dbReference type="ARBA" id="ARBA00022837"/>
    </source>
</evidence>
<gene>
    <name evidence="8" type="ORF">N7U62_21655</name>
</gene>
<dbReference type="Pfam" id="PF00884">
    <property type="entry name" value="Sulfatase"/>
    <property type="match status" value="1"/>
</dbReference>
<sequence>MRVFKYYADLLLLILIVSCKQGLQRAEVEKGQIQERTKKMNILFINDEDLSIRAVGAYGNEDAITPNLDRLADQSILFNNAICQAPMCNASRASFLTGLRPENINVFTNQDLMNESSPNQILGIASELKDKGAFLANIGKLYHGREKHIRYDDFDLLAYCKFPKDFKGEVIAEDESCSKRRFIYSPDSVLENELIKRQKIYEQKNKEIPMTAENWWFDVGIPYIGMQFQLLGDSGVPEECDEDYKKARLAGELLRQKAADGQQFFLSVGFSKPHTPIRAPKKYMDMYEVSETRLTSKQPELDSGMLPASKRFGAGADLFTGWFDEEFPQLRETPERQQKAVASYLASSTFIDAQLGYLLDILEETGLAENTIVVFMTDHGFHLGEHGLWSKYSVFDEVLRVPMMIKVPGVASAKHEGIVELLDLLPTLKEMWGLPVPDYLEGESLLPVFEQPEVSVKTHAFNTFDQYGIAKKHVRGYTIRTKRYRLTKWGKNTLHGVELYDFEVDPMEQHNVADQTDYSKVRDSLLQILDKEIILQVEAES</sequence>
<keyword evidence="9" id="KW-1185">Reference proteome</keyword>
<protein>
    <submittedName>
        <fullName evidence="8">Sulfatase</fullName>
    </submittedName>
</protein>
<dbReference type="InterPro" id="IPR017850">
    <property type="entry name" value="Alkaline_phosphatase_core_sf"/>
</dbReference>
<accession>A0ABT3D007</accession>
<keyword evidence="6" id="KW-0106">Calcium</keyword>
<dbReference type="EMBL" id="JAOYOD010000001">
    <property type="protein sequence ID" value="MCV9389286.1"/>
    <property type="molecule type" value="Genomic_DNA"/>
</dbReference>
<feature type="domain" description="Sulfatase N-terminal" evidence="7">
    <location>
        <begin position="41"/>
        <end position="429"/>
    </location>
</feature>
<evidence type="ECO:0000256" key="4">
    <source>
        <dbReference type="ARBA" id="ARBA00022729"/>
    </source>
</evidence>
<dbReference type="PANTHER" id="PTHR45953:SF1">
    <property type="entry name" value="IDURONATE 2-SULFATASE"/>
    <property type="match status" value="1"/>
</dbReference>
<evidence type="ECO:0000256" key="1">
    <source>
        <dbReference type="ARBA" id="ARBA00001913"/>
    </source>
</evidence>
<evidence type="ECO:0000256" key="2">
    <source>
        <dbReference type="ARBA" id="ARBA00008779"/>
    </source>
</evidence>
<evidence type="ECO:0000313" key="9">
    <source>
        <dbReference type="Proteomes" id="UP001300692"/>
    </source>
</evidence>
<keyword evidence="4" id="KW-0732">Signal</keyword>
<keyword evidence="3" id="KW-0479">Metal-binding</keyword>
<dbReference type="CDD" id="cd16030">
    <property type="entry name" value="iduronate-2-sulfatase"/>
    <property type="match status" value="1"/>
</dbReference>
<evidence type="ECO:0000256" key="3">
    <source>
        <dbReference type="ARBA" id="ARBA00022723"/>
    </source>
</evidence>
<organism evidence="8 9">
    <name type="scientific">Reichenbachiella ulvae</name>
    <dbReference type="NCBI Taxonomy" id="2980104"/>
    <lineage>
        <taxon>Bacteria</taxon>
        <taxon>Pseudomonadati</taxon>
        <taxon>Bacteroidota</taxon>
        <taxon>Cytophagia</taxon>
        <taxon>Cytophagales</taxon>
        <taxon>Reichenbachiellaceae</taxon>
        <taxon>Reichenbachiella</taxon>
    </lineage>
</organism>
<comment type="cofactor">
    <cofactor evidence="1">
        <name>Ca(2+)</name>
        <dbReference type="ChEBI" id="CHEBI:29108"/>
    </cofactor>
</comment>
<comment type="similarity">
    <text evidence="2">Belongs to the sulfatase family.</text>
</comment>
<evidence type="ECO:0000313" key="8">
    <source>
        <dbReference type="EMBL" id="MCV9389286.1"/>
    </source>
</evidence>
<dbReference type="InterPro" id="IPR035874">
    <property type="entry name" value="IDS"/>
</dbReference>
<keyword evidence="5" id="KW-0378">Hydrolase</keyword>
<name>A0ABT3D007_9BACT</name>
<dbReference type="Gene3D" id="3.40.720.10">
    <property type="entry name" value="Alkaline Phosphatase, subunit A"/>
    <property type="match status" value="1"/>
</dbReference>
<proteinExistence type="inferred from homology"/>
<dbReference type="SUPFAM" id="SSF53649">
    <property type="entry name" value="Alkaline phosphatase-like"/>
    <property type="match status" value="1"/>
</dbReference>